<protein>
    <submittedName>
        <fullName evidence="4">Signal transduction histidine kinase</fullName>
    </submittedName>
</protein>
<dbReference type="Proteomes" id="UP000030960">
    <property type="component" value="Unassembled WGS sequence"/>
</dbReference>
<comment type="caution">
    <text evidence="4">The sequence shown here is derived from an EMBL/GenBank/DDBJ whole genome shotgun (WGS) entry which is preliminary data.</text>
</comment>
<gene>
    <name evidence="4" type="ORF">OA50_05417</name>
</gene>
<feature type="domain" description="Zeta toxin" evidence="3">
    <location>
        <begin position="2"/>
        <end position="156"/>
    </location>
</feature>
<dbReference type="InterPro" id="IPR010488">
    <property type="entry name" value="Zeta_toxin_domain"/>
</dbReference>
<dbReference type="InterPro" id="IPR027417">
    <property type="entry name" value="P-loop_NTPase"/>
</dbReference>
<evidence type="ECO:0000259" key="3">
    <source>
        <dbReference type="Pfam" id="PF06414"/>
    </source>
</evidence>
<keyword evidence="5" id="KW-1185">Reference proteome</keyword>
<dbReference type="PANTHER" id="PTHR39206:SF1">
    <property type="entry name" value="SLL8004 PROTEIN"/>
    <property type="match status" value="1"/>
</dbReference>
<evidence type="ECO:0000256" key="2">
    <source>
        <dbReference type="ARBA" id="ARBA00022840"/>
    </source>
</evidence>
<keyword evidence="1" id="KW-0547">Nucleotide-binding</keyword>
<dbReference type="EMBL" id="JSUQ01000032">
    <property type="protein sequence ID" value="KHQ50080.1"/>
    <property type="molecule type" value="Genomic_DNA"/>
</dbReference>
<dbReference type="SUPFAM" id="SSF52540">
    <property type="entry name" value="P-loop containing nucleoside triphosphate hydrolases"/>
    <property type="match status" value="1"/>
</dbReference>
<sequence length="195" mass="21484">MRPSLVLLAGPNGAGISTLYQTRVAPAFAGQFINADIIQRDELRDPSMAASYQAVRSADPRRAEMMQAGWRFATETVFSHPSKLDIIEDARAHGYIVVVMHVGVDSHDLSGSRVRGRTEEGGHDVPEEMIRAQYDRGSPLIRAAVLRADRGMVFDKSRLNTAPGQMLVFANGRLTRAAPILPEWILRAYADDLVI</sequence>
<name>A0A0B3RFS9_9RHOB</name>
<dbReference type="Gene3D" id="3.40.50.300">
    <property type="entry name" value="P-loop containing nucleotide triphosphate hydrolases"/>
    <property type="match status" value="1"/>
</dbReference>
<keyword evidence="2" id="KW-0067">ATP-binding</keyword>
<dbReference type="Pfam" id="PF06414">
    <property type="entry name" value="Zeta_toxin"/>
    <property type="match status" value="1"/>
</dbReference>
<accession>A0A0B3RFS9</accession>
<proteinExistence type="predicted"/>
<evidence type="ECO:0000256" key="1">
    <source>
        <dbReference type="ARBA" id="ARBA00022741"/>
    </source>
</evidence>
<organism evidence="4 5">
    <name type="scientific">Mameliella alba</name>
    <dbReference type="NCBI Taxonomy" id="561184"/>
    <lineage>
        <taxon>Bacteria</taxon>
        <taxon>Pseudomonadati</taxon>
        <taxon>Pseudomonadota</taxon>
        <taxon>Alphaproteobacteria</taxon>
        <taxon>Rhodobacterales</taxon>
        <taxon>Roseobacteraceae</taxon>
        <taxon>Mameliella</taxon>
    </lineage>
</organism>
<keyword evidence="4" id="KW-0418">Kinase</keyword>
<dbReference type="OrthoDB" id="9791543at2"/>
<dbReference type="AlphaFoldDB" id="A0A0B3RFS9"/>
<reference evidence="4 5" key="1">
    <citation type="submission" date="2014-10" db="EMBL/GenBank/DDBJ databases">
        <title>Genome sequence of Ponticoccus sp. strain UMTAT08 isolated from clonal culture of toxic dinoflagellate Alexandrium tamiyavanichii.</title>
        <authorList>
            <person name="Gan H.Y."/>
            <person name="Muhd D.-D."/>
            <person name="Mohd Noor M.E."/>
            <person name="Yeong Y.S."/>
            <person name="Usup G."/>
        </authorList>
    </citation>
    <scope>NUCLEOTIDE SEQUENCE [LARGE SCALE GENOMIC DNA]</scope>
    <source>
        <strain evidence="4 5">UMTAT08</strain>
    </source>
</reference>
<evidence type="ECO:0000313" key="5">
    <source>
        <dbReference type="Proteomes" id="UP000030960"/>
    </source>
</evidence>
<dbReference type="GO" id="GO:0016301">
    <property type="term" value="F:kinase activity"/>
    <property type="evidence" value="ECO:0007669"/>
    <property type="project" value="UniProtKB-KW"/>
</dbReference>
<dbReference type="RefSeq" id="WP_043146668.1">
    <property type="nucleotide sequence ID" value="NZ_JSUQ01000032.1"/>
</dbReference>
<dbReference type="PATRIC" id="fig|1515334.3.peg.5423"/>
<keyword evidence="4" id="KW-0808">Transferase</keyword>
<dbReference type="GO" id="GO:0005524">
    <property type="term" value="F:ATP binding"/>
    <property type="evidence" value="ECO:0007669"/>
    <property type="project" value="UniProtKB-KW"/>
</dbReference>
<dbReference type="PANTHER" id="PTHR39206">
    <property type="entry name" value="SLL8004 PROTEIN"/>
    <property type="match status" value="1"/>
</dbReference>
<evidence type="ECO:0000313" key="4">
    <source>
        <dbReference type="EMBL" id="KHQ50080.1"/>
    </source>
</evidence>